<protein>
    <recommendedName>
        <fullName evidence="3">Large ribosomal subunit protein bL12 C-terminal domain-containing protein</fullName>
    </recommendedName>
</protein>
<organism evidence="4 5">
    <name type="scientific">Paramormyrops kingsleyae</name>
    <dbReference type="NCBI Taxonomy" id="1676925"/>
    <lineage>
        <taxon>Eukaryota</taxon>
        <taxon>Metazoa</taxon>
        <taxon>Chordata</taxon>
        <taxon>Craniata</taxon>
        <taxon>Vertebrata</taxon>
        <taxon>Euteleostomi</taxon>
        <taxon>Actinopterygii</taxon>
        <taxon>Neopterygii</taxon>
        <taxon>Teleostei</taxon>
        <taxon>Osteoglossocephala</taxon>
        <taxon>Osteoglossomorpha</taxon>
        <taxon>Osteoglossiformes</taxon>
        <taxon>Mormyridae</taxon>
        <taxon>Paramormyrops</taxon>
    </lineage>
</organism>
<dbReference type="GO" id="GO:0003735">
    <property type="term" value="F:structural constituent of ribosome"/>
    <property type="evidence" value="ECO:0007669"/>
    <property type="project" value="InterPro"/>
</dbReference>
<dbReference type="Pfam" id="PF00542">
    <property type="entry name" value="Ribosomal_L12"/>
    <property type="match status" value="1"/>
</dbReference>
<keyword evidence="5" id="KW-1185">Reference proteome</keyword>
<dbReference type="InterPro" id="IPR013823">
    <property type="entry name" value="Ribosomal_bL12_C"/>
</dbReference>
<evidence type="ECO:0000256" key="1">
    <source>
        <dbReference type="ARBA" id="ARBA00022980"/>
    </source>
</evidence>
<proteinExistence type="predicted"/>
<name>A0A3B3SQN5_9TELE</name>
<sequence>MRKQSLGTWGWTRLSLEQRLLRWLKSSSVARPREWMRSARSSSRLWMLQDLGMSVRCGHRALQTSVVRLSEAIAAAPPLDGTPKHYSPKVQQLVNDIASLTLIEVSDLNELLKVGLVWITSDSPASSPAMSDCLGALPSPCLTHAFSGAPLLVCLAGTGLCAKKLVESLPQEIKANVSKEEAEKLKAALEAAGGTVLLE</sequence>
<reference evidence="4" key="1">
    <citation type="submission" date="2025-08" db="UniProtKB">
        <authorList>
            <consortium name="Ensembl"/>
        </authorList>
    </citation>
    <scope>IDENTIFICATION</scope>
</reference>
<accession>A0A3B3SQN5</accession>
<dbReference type="GeneTree" id="ENSGT01120000276125"/>
<evidence type="ECO:0000259" key="3">
    <source>
        <dbReference type="Pfam" id="PF00542"/>
    </source>
</evidence>
<dbReference type="Gene3D" id="3.30.1390.10">
    <property type="match status" value="1"/>
</dbReference>
<dbReference type="GO" id="GO:0006412">
    <property type="term" value="P:translation"/>
    <property type="evidence" value="ECO:0007669"/>
    <property type="project" value="InterPro"/>
</dbReference>
<dbReference type="InterPro" id="IPR000206">
    <property type="entry name" value="Ribosomal_bL12"/>
</dbReference>
<reference evidence="4" key="2">
    <citation type="submission" date="2025-09" db="UniProtKB">
        <authorList>
            <consortium name="Ensembl"/>
        </authorList>
    </citation>
    <scope>IDENTIFICATION</scope>
</reference>
<dbReference type="GO" id="GO:0005762">
    <property type="term" value="C:mitochondrial large ribosomal subunit"/>
    <property type="evidence" value="ECO:0007669"/>
    <property type="project" value="TreeGrafter"/>
</dbReference>
<dbReference type="GO" id="GO:0003729">
    <property type="term" value="F:mRNA binding"/>
    <property type="evidence" value="ECO:0007669"/>
    <property type="project" value="TreeGrafter"/>
</dbReference>
<keyword evidence="1" id="KW-0689">Ribosomal protein</keyword>
<keyword evidence="2" id="KW-0687">Ribonucleoprotein</keyword>
<evidence type="ECO:0000256" key="2">
    <source>
        <dbReference type="ARBA" id="ARBA00023274"/>
    </source>
</evidence>
<dbReference type="PANTHER" id="PTHR45987">
    <property type="entry name" value="39S RIBOSOMAL PROTEIN L12"/>
    <property type="match status" value="1"/>
</dbReference>
<dbReference type="AlphaFoldDB" id="A0A3B3SQN5"/>
<dbReference type="InterPro" id="IPR014719">
    <property type="entry name" value="Ribosomal_bL12_C/ClpS-like"/>
</dbReference>
<feature type="domain" description="Large ribosomal subunit protein bL12 C-terminal" evidence="3">
    <location>
        <begin position="162"/>
        <end position="198"/>
    </location>
</feature>
<dbReference type="Ensembl" id="ENSPKIT00000013249.1">
    <property type="protein sequence ID" value="ENSPKIP00000032386.1"/>
    <property type="gene ID" value="ENSPKIG00000012456.1"/>
</dbReference>
<dbReference type="SUPFAM" id="SSF54736">
    <property type="entry name" value="ClpS-like"/>
    <property type="match status" value="1"/>
</dbReference>
<evidence type="ECO:0000313" key="5">
    <source>
        <dbReference type="Proteomes" id="UP000261540"/>
    </source>
</evidence>
<dbReference type="Proteomes" id="UP000261540">
    <property type="component" value="Unplaced"/>
</dbReference>
<evidence type="ECO:0000313" key="4">
    <source>
        <dbReference type="Ensembl" id="ENSPKIP00000032386.1"/>
    </source>
</evidence>
<dbReference type="PANTHER" id="PTHR45987:SF4">
    <property type="entry name" value="LARGE RIBOSOMAL SUBUNIT PROTEIN BL12M"/>
    <property type="match status" value="1"/>
</dbReference>